<dbReference type="PANTHER" id="PTHR35444:SF1">
    <property type="entry name" value="RIKEN CDNA 1700001C19 GENE"/>
    <property type="match status" value="1"/>
</dbReference>
<feature type="region of interest" description="Disordered" evidence="1">
    <location>
        <begin position="1"/>
        <end position="27"/>
    </location>
</feature>
<dbReference type="PANTHER" id="PTHR35444">
    <property type="entry name" value="RIKEN CDNA 1700001C19 GENE"/>
    <property type="match status" value="1"/>
</dbReference>
<sequence length="112" mass="12770">MGESKASQGAPCPPPNPKGQGFPVQHSTEQTSSFCFFPSVTHTRGQEPDSFRFLFYTQHWSNSYSPFYTAQRPTCGYRFRYDTDHTRKAMDIQSANLVKWGPIPTQSRSVEQ</sequence>
<dbReference type="InterPro" id="IPR054446">
    <property type="entry name" value="CIMIP3-like"/>
</dbReference>
<comment type="caution">
    <text evidence="2">The sequence shown here is derived from an EMBL/GenBank/DDBJ whole genome shotgun (WGS) entry which is preliminary data.</text>
</comment>
<gene>
    <name evidence="2" type="ORF">ASZ78_004051</name>
</gene>
<evidence type="ECO:0000313" key="2">
    <source>
        <dbReference type="EMBL" id="OXB54611.1"/>
    </source>
</evidence>
<organism evidence="2 3">
    <name type="scientific">Callipepla squamata</name>
    <name type="common">Scaled quail</name>
    <dbReference type="NCBI Taxonomy" id="9009"/>
    <lineage>
        <taxon>Eukaryota</taxon>
        <taxon>Metazoa</taxon>
        <taxon>Chordata</taxon>
        <taxon>Craniata</taxon>
        <taxon>Vertebrata</taxon>
        <taxon>Euteleostomi</taxon>
        <taxon>Archelosauria</taxon>
        <taxon>Archosauria</taxon>
        <taxon>Dinosauria</taxon>
        <taxon>Saurischia</taxon>
        <taxon>Theropoda</taxon>
        <taxon>Coelurosauria</taxon>
        <taxon>Aves</taxon>
        <taxon>Neognathae</taxon>
        <taxon>Galloanserae</taxon>
        <taxon>Galliformes</taxon>
        <taxon>Odontophoridae</taxon>
        <taxon>Callipepla</taxon>
    </lineage>
</organism>
<protein>
    <submittedName>
        <fullName evidence="2">Uncharacterized protein</fullName>
    </submittedName>
</protein>
<accession>A0A226MH41</accession>
<dbReference type="Proteomes" id="UP000198323">
    <property type="component" value="Unassembled WGS sequence"/>
</dbReference>
<dbReference type="EMBL" id="MCFN01000887">
    <property type="protein sequence ID" value="OXB54611.1"/>
    <property type="molecule type" value="Genomic_DNA"/>
</dbReference>
<dbReference type="OrthoDB" id="5982044at2759"/>
<keyword evidence="3" id="KW-1185">Reference proteome</keyword>
<reference evidence="2 3" key="1">
    <citation type="submission" date="2016-07" db="EMBL/GenBank/DDBJ databases">
        <title>Disparate Historic Effective Population Sizes Predicted by Modern Levels of Genome Diversity for the Scaled Quail (Callipepla squamata) and the Northern Bobwhite (Colinus virginianus): Inferences from First and Second Generation Draft Genome Assemblies for Sympatric New World Quail.</title>
        <authorList>
            <person name="Oldeschulte D.L."/>
            <person name="Halley Y.A."/>
            <person name="Bhattarai E.K."/>
            <person name="Brashear W.A."/>
            <person name="Hill J."/>
            <person name="Metz R.P."/>
            <person name="Johnson C.D."/>
            <person name="Rollins D."/>
            <person name="Peterson M.J."/>
            <person name="Bickhart D.M."/>
            <person name="Decker J.E."/>
            <person name="Seabury C.M."/>
        </authorList>
    </citation>
    <scope>NUCLEOTIDE SEQUENCE [LARGE SCALE GENOMIC DNA]</scope>
    <source>
        <strain evidence="2 3">Texas</strain>
        <tissue evidence="2">Leg muscle</tissue>
    </source>
</reference>
<name>A0A226MH41_CALSU</name>
<dbReference type="AlphaFoldDB" id="A0A226MH41"/>
<evidence type="ECO:0000256" key="1">
    <source>
        <dbReference type="SAM" id="MobiDB-lite"/>
    </source>
</evidence>
<proteinExistence type="predicted"/>
<evidence type="ECO:0000313" key="3">
    <source>
        <dbReference type="Proteomes" id="UP000198323"/>
    </source>
</evidence>
<dbReference type="Pfam" id="PF22581">
    <property type="entry name" value="CIMIP3"/>
    <property type="match status" value="1"/>
</dbReference>